<proteinExistence type="predicted"/>
<gene>
    <name evidence="3" type="ORF">PsAD2_01746</name>
</gene>
<evidence type="ECO:0000256" key="1">
    <source>
        <dbReference type="SAM" id="MobiDB-lite"/>
    </source>
</evidence>
<dbReference type="GO" id="GO:0016020">
    <property type="term" value="C:membrane"/>
    <property type="evidence" value="ECO:0007669"/>
    <property type="project" value="InterPro"/>
</dbReference>
<keyword evidence="2" id="KW-0472">Membrane</keyword>
<comment type="caution">
    <text evidence="3">The sequence shown here is derived from an EMBL/GenBank/DDBJ whole genome shotgun (WGS) entry which is preliminary data.</text>
</comment>
<dbReference type="PANTHER" id="PTHR35335:SF1">
    <property type="entry name" value="UPF0716 PROTEIN FXSA"/>
    <property type="match status" value="1"/>
</dbReference>
<keyword evidence="2" id="KW-1133">Transmembrane helix</keyword>
<feature type="transmembrane region" description="Helical" evidence="2">
    <location>
        <begin position="29"/>
        <end position="49"/>
    </location>
</feature>
<dbReference type="NCBIfam" id="NF008528">
    <property type="entry name" value="PRK11463.1-2"/>
    <property type="match status" value="1"/>
</dbReference>
<feature type="region of interest" description="Disordered" evidence="1">
    <location>
        <begin position="129"/>
        <end position="176"/>
    </location>
</feature>
<keyword evidence="4" id="KW-1185">Reference proteome</keyword>
<dbReference type="STRING" id="989403.SAMN05421798_102307"/>
<protein>
    <submittedName>
        <fullName evidence="3">Phage T7 F exclusion suppressor FxsA</fullName>
    </submittedName>
</protein>
<dbReference type="InterPro" id="IPR007313">
    <property type="entry name" value="FxsA"/>
</dbReference>
<sequence length="176" mass="19569">MPLGLIILACFILLPTIEIYLFIEVGSIIGAIPTILLTVASAAAGTFMLRQQGLSLLMRMRAEMDAGRVPSHEMMHAAMIVFAGLMLLIPGFFTDAIGLLLFIPPLREVIGSYLARHVKVQNINVNPGYRRQDGTVDLNEDEWSSSRHGEEDDPTHPRSNDPEQISPWTSDDDKRR</sequence>
<dbReference type="AlphaFoldDB" id="A0A165Z316"/>
<feature type="compositionally biased region" description="Basic and acidic residues" evidence="1">
    <location>
        <begin position="144"/>
        <end position="161"/>
    </location>
</feature>
<accession>A0A165Z316</accession>
<dbReference type="Proteomes" id="UP000076577">
    <property type="component" value="Unassembled WGS sequence"/>
</dbReference>
<reference evidence="3 4" key="1">
    <citation type="journal article" date="2016" name="Front. Microbiol.">
        <title>Comparative Genomic Analysis Reveals a Diverse Repertoire of Genes Involved in Prokaryote-Eukaryote Interactions within the Pseudovibrio Genus.</title>
        <authorList>
            <person name="Romano S."/>
            <person name="Fernandez-Guerra A."/>
            <person name="Reen F.J."/>
            <person name="Glockner F.O."/>
            <person name="Crowley S.P."/>
            <person name="O'Sullivan O."/>
            <person name="Cotter P.D."/>
            <person name="Adams C."/>
            <person name="Dobson A.D."/>
            <person name="O'Gara F."/>
        </authorList>
    </citation>
    <scope>NUCLEOTIDE SEQUENCE [LARGE SCALE GENOMIC DNA]</scope>
    <source>
        <strain evidence="3 4">Ad2</strain>
    </source>
</reference>
<evidence type="ECO:0000313" key="4">
    <source>
        <dbReference type="Proteomes" id="UP000076577"/>
    </source>
</evidence>
<name>A0A165Z316_9HYPH</name>
<evidence type="ECO:0000256" key="2">
    <source>
        <dbReference type="SAM" id="Phobius"/>
    </source>
</evidence>
<evidence type="ECO:0000313" key="3">
    <source>
        <dbReference type="EMBL" id="KZL19468.1"/>
    </source>
</evidence>
<feature type="transmembrane region" description="Helical" evidence="2">
    <location>
        <begin position="77"/>
        <end position="103"/>
    </location>
</feature>
<organism evidence="3 4">
    <name type="scientific">Pseudovibrio axinellae</name>
    <dbReference type="NCBI Taxonomy" id="989403"/>
    <lineage>
        <taxon>Bacteria</taxon>
        <taxon>Pseudomonadati</taxon>
        <taxon>Pseudomonadota</taxon>
        <taxon>Alphaproteobacteria</taxon>
        <taxon>Hyphomicrobiales</taxon>
        <taxon>Stappiaceae</taxon>
        <taxon>Pseudovibrio</taxon>
    </lineage>
</organism>
<dbReference type="OrthoDB" id="9792788at2"/>
<keyword evidence="2" id="KW-0812">Transmembrane</keyword>
<dbReference type="PATRIC" id="fig|989403.3.peg.1865"/>
<dbReference type="EMBL" id="LMCB01000013">
    <property type="protein sequence ID" value="KZL19468.1"/>
    <property type="molecule type" value="Genomic_DNA"/>
</dbReference>
<dbReference type="Pfam" id="PF04186">
    <property type="entry name" value="FxsA"/>
    <property type="match status" value="1"/>
</dbReference>
<dbReference type="PANTHER" id="PTHR35335">
    <property type="entry name" value="UPF0716 PROTEIN FXSA"/>
    <property type="match status" value="1"/>
</dbReference>